<reference evidence="5" key="1">
    <citation type="submission" date="2015-05" db="EMBL/GenBank/DDBJ databases">
        <authorList>
            <person name="Urmite Genomes"/>
        </authorList>
    </citation>
    <scope>NUCLEOTIDE SEQUENCE [LARGE SCALE GENOMIC DNA]</scope>
    <source>
        <strain evidence="5">LF1</strain>
    </source>
</reference>
<dbReference type="PANTHER" id="PTHR43046:SF14">
    <property type="entry name" value="MUTT_NUDIX FAMILY PROTEIN"/>
    <property type="match status" value="1"/>
</dbReference>
<evidence type="ECO:0000313" key="5">
    <source>
        <dbReference type="Proteomes" id="UP000199087"/>
    </source>
</evidence>
<dbReference type="SUPFAM" id="SSF55811">
    <property type="entry name" value="Nudix"/>
    <property type="match status" value="1"/>
</dbReference>
<dbReference type="CDD" id="cd04684">
    <property type="entry name" value="NUDIX_Hydrolase"/>
    <property type="match status" value="1"/>
</dbReference>
<sequence>MNLIFGEKIDGLNYELRKGVYAVIINSTKDKIAVVRTTNGQYFLLGGGIENNESHTECLTREALEESGYEVSTGTYIGNSMRYFISSNREPMISDGYFYLAQLRNKLQEPIDDDHFLEWINVNEVEELLFHDHQVWAVKKGLEIPMLKE</sequence>
<name>A0A0U1P537_9BACI</name>
<dbReference type="RefSeq" id="WP_090639961.1">
    <property type="nucleotide sequence ID" value="NZ_CVRB01000007.1"/>
</dbReference>
<accession>A0A0U1P537</accession>
<dbReference type="OrthoDB" id="9816040at2"/>
<organism evidence="4 5">
    <name type="scientific">Neobacillus massiliamazoniensis</name>
    <dbReference type="NCBI Taxonomy" id="1499688"/>
    <lineage>
        <taxon>Bacteria</taxon>
        <taxon>Bacillati</taxon>
        <taxon>Bacillota</taxon>
        <taxon>Bacilli</taxon>
        <taxon>Bacillales</taxon>
        <taxon>Bacillaceae</taxon>
        <taxon>Neobacillus</taxon>
    </lineage>
</organism>
<evidence type="ECO:0000256" key="1">
    <source>
        <dbReference type="ARBA" id="ARBA00001946"/>
    </source>
</evidence>
<dbReference type="PROSITE" id="PS00893">
    <property type="entry name" value="NUDIX_BOX"/>
    <property type="match status" value="1"/>
</dbReference>
<comment type="cofactor">
    <cofactor evidence="1">
        <name>Mg(2+)</name>
        <dbReference type="ChEBI" id="CHEBI:18420"/>
    </cofactor>
</comment>
<gene>
    <name evidence="4" type="ORF">BN000_05244</name>
</gene>
<dbReference type="InterPro" id="IPR000086">
    <property type="entry name" value="NUDIX_hydrolase_dom"/>
</dbReference>
<dbReference type="PROSITE" id="PS51462">
    <property type="entry name" value="NUDIX"/>
    <property type="match status" value="1"/>
</dbReference>
<evidence type="ECO:0000256" key="2">
    <source>
        <dbReference type="ARBA" id="ARBA00022801"/>
    </source>
</evidence>
<keyword evidence="5" id="KW-1185">Reference proteome</keyword>
<proteinExistence type="predicted"/>
<dbReference type="Proteomes" id="UP000199087">
    <property type="component" value="Unassembled WGS sequence"/>
</dbReference>
<dbReference type="InterPro" id="IPR015797">
    <property type="entry name" value="NUDIX_hydrolase-like_dom_sf"/>
</dbReference>
<dbReference type="PANTHER" id="PTHR43046">
    <property type="entry name" value="GDP-MANNOSE MANNOSYL HYDROLASE"/>
    <property type="match status" value="1"/>
</dbReference>
<dbReference type="STRING" id="1499688.BN000_05244"/>
<evidence type="ECO:0000313" key="4">
    <source>
        <dbReference type="EMBL" id="CRK85172.1"/>
    </source>
</evidence>
<keyword evidence="2" id="KW-0378">Hydrolase</keyword>
<feature type="domain" description="Nudix hydrolase" evidence="3">
    <location>
        <begin position="15"/>
        <end position="143"/>
    </location>
</feature>
<dbReference type="AlphaFoldDB" id="A0A0U1P537"/>
<dbReference type="Pfam" id="PF00293">
    <property type="entry name" value="NUDIX"/>
    <property type="match status" value="1"/>
</dbReference>
<evidence type="ECO:0000259" key="3">
    <source>
        <dbReference type="PROSITE" id="PS51462"/>
    </source>
</evidence>
<dbReference type="EMBL" id="CVRB01000007">
    <property type="protein sequence ID" value="CRK85172.1"/>
    <property type="molecule type" value="Genomic_DNA"/>
</dbReference>
<dbReference type="InterPro" id="IPR020084">
    <property type="entry name" value="NUDIX_hydrolase_CS"/>
</dbReference>
<dbReference type="Gene3D" id="3.90.79.10">
    <property type="entry name" value="Nucleoside Triphosphate Pyrophosphohydrolase"/>
    <property type="match status" value="1"/>
</dbReference>
<dbReference type="GO" id="GO:0016787">
    <property type="term" value="F:hydrolase activity"/>
    <property type="evidence" value="ECO:0007669"/>
    <property type="project" value="UniProtKB-KW"/>
</dbReference>
<protein>
    <submittedName>
        <fullName evidence="4">7,8-dihydro-8-oxoguanine-triphosphatase</fullName>
    </submittedName>
</protein>